<proteinExistence type="predicted"/>
<keyword evidence="3" id="KW-1185">Reference proteome</keyword>
<protein>
    <submittedName>
        <fullName evidence="2">Uncharacterized protein</fullName>
    </submittedName>
</protein>
<accession>A0AAD7BQM3</accession>
<dbReference type="EMBL" id="JARKIE010000565">
    <property type="protein sequence ID" value="KAJ7627883.1"/>
    <property type="molecule type" value="Genomic_DNA"/>
</dbReference>
<reference evidence="2" key="1">
    <citation type="submission" date="2023-03" db="EMBL/GenBank/DDBJ databases">
        <title>Massive genome expansion in bonnet fungi (Mycena s.s.) driven by repeated elements and novel gene families across ecological guilds.</title>
        <authorList>
            <consortium name="Lawrence Berkeley National Laboratory"/>
            <person name="Harder C.B."/>
            <person name="Miyauchi S."/>
            <person name="Viragh M."/>
            <person name="Kuo A."/>
            <person name="Thoen E."/>
            <person name="Andreopoulos B."/>
            <person name="Lu D."/>
            <person name="Skrede I."/>
            <person name="Drula E."/>
            <person name="Henrissat B."/>
            <person name="Morin E."/>
            <person name="Kohler A."/>
            <person name="Barry K."/>
            <person name="LaButti K."/>
            <person name="Morin E."/>
            <person name="Salamov A."/>
            <person name="Lipzen A."/>
            <person name="Mereny Z."/>
            <person name="Hegedus B."/>
            <person name="Baldrian P."/>
            <person name="Stursova M."/>
            <person name="Weitz H."/>
            <person name="Taylor A."/>
            <person name="Grigoriev I.V."/>
            <person name="Nagy L.G."/>
            <person name="Martin F."/>
            <person name="Kauserud H."/>
        </authorList>
    </citation>
    <scope>NUCLEOTIDE SEQUENCE</scope>
    <source>
        <strain evidence="2">CBHHK067</strain>
    </source>
</reference>
<evidence type="ECO:0000313" key="2">
    <source>
        <dbReference type="EMBL" id="KAJ7627883.1"/>
    </source>
</evidence>
<dbReference type="Proteomes" id="UP001221757">
    <property type="component" value="Unassembled WGS sequence"/>
</dbReference>
<dbReference type="AlphaFoldDB" id="A0AAD7BQM3"/>
<gene>
    <name evidence="2" type="ORF">B0H17DRAFT_1218439</name>
</gene>
<comment type="caution">
    <text evidence="2">The sequence shown here is derived from an EMBL/GenBank/DDBJ whole genome shotgun (WGS) entry which is preliminary data.</text>
</comment>
<sequence length="301" mass="31690">MSAPSSPSARRLALHPSALSDAEHALFTTSLADLADTTGDLEHTAVSVREARAWLCGRYAAVGSGTVDEILRLSFFVALRLVLHAQAGRAVDRGLAFVQGAFAYSCYLTGLSASTARPAAPIPPGAPTNPFLPTPAPSPEVRARPQIRHNHQPKPKHTHTHKTRHNHKTLSARPAPVPVYPTSAGPCTTSFALAPPQRRVSAFTFEAAYGPPTLSAPAASASAPSPPLPYLIRTPPSTPAASRLILIPPAHSPFDSIRLPLPLPLTLPLTLPKALRRTLAGAGWVGAERGERKGLVRGGAE</sequence>
<feature type="region of interest" description="Disordered" evidence="1">
    <location>
        <begin position="119"/>
        <end position="177"/>
    </location>
</feature>
<evidence type="ECO:0000313" key="3">
    <source>
        <dbReference type="Proteomes" id="UP001221757"/>
    </source>
</evidence>
<evidence type="ECO:0000256" key="1">
    <source>
        <dbReference type="SAM" id="MobiDB-lite"/>
    </source>
</evidence>
<feature type="compositionally biased region" description="Basic residues" evidence="1">
    <location>
        <begin position="145"/>
        <end position="170"/>
    </location>
</feature>
<feature type="compositionally biased region" description="Pro residues" evidence="1">
    <location>
        <begin position="120"/>
        <end position="138"/>
    </location>
</feature>
<name>A0AAD7BQM3_MYCRO</name>
<organism evidence="2 3">
    <name type="scientific">Mycena rosella</name>
    <name type="common">Pink bonnet</name>
    <name type="synonym">Agaricus rosellus</name>
    <dbReference type="NCBI Taxonomy" id="1033263"/>
    <lineage>
        <taxon>Eukaryota</taxon>
        <taxon>Fungi</taxon>
        <taxon>Dikarya</taxon>
        <taxon>Basidiomycota</taxon>
        <taxon>Agaricomycotina</taxon>
        <taxon>Agaricomycetes</taxon>
        <taxon>Agaricomycetidae</taxon>
        <taxon>Agaricales</taxon>
        <taxon>Marasmiineae</taxon>
        <taxon>Mycenaceae</taxon>
        <taxon>Mycena</taxon>
    </lineage>
</organism>